<feature type="region of interest" description="Disordered" evidence="1">
    <location>
        <begin position="58"/>
        <end position="81"/>
    </location>
</feature>
<feature type="compositionally biased region" description="Low complexity" evidence="1">
    <location>
        <begin position="60"/>
        <end position="77"/>
    </location>
</feature>
<feature type="region of interest" description="Disordered" evidence="1">
    <location>
        <begin position="1"/>
        <end position="45"/>
    </location>
</feature>
<gene>
    <name evidence="2" type="ORF">PVAP13_1NG239895</name>
</gene>
<sequence length="106" mass="11140">MMSARVEAASVASRRQHMSERHLRSPEPMAPKRVARSSVSGGDGSALVVVARRRRRHSLHLVPSSSSSAAMASSKKAAGADPVGRCVEALDLYGCGRGLALSRCSP</sequence>
<comment type="caution">
    <text evidence="2">The sequence shown here is derived from an EMBL/GenBank/DDBJ whole genome shotgun (WGS) entry which is preliminary data.</text>
</comment>
<reference evidence="2" key="1">
    <citation type="submission" date="2020-05" db="EMBL/GenBank/DDBJ databases">
        <title>WGS assembly of Panicum virgatum.</title>
        <authorList>
            <person name="Lovell J.T."/>
            <person name="Jenkins J."/>
            <person name="Shu S."/>
            <person name="Juenger T.E."/>
            <person name="Schmutz J."/>
        </authorList>
    </citation>
    <scope>NUCLEOTIDE SEQUENCE</scope>
    <source>
        <strain evidence="2">AP13</strain>
    </source>
</reference>
<evidence type="ECO:0000313" key="3">
    <source>
        <dbReference type="Proteomes" id="UP000823388"/>
    </source>
</evidence>
<dbReference type="Proteomes" id="UP000823388">
    <property type="component" value="Chromosome 1N"/>
</dbReference>
<organism evidence="2 3">
    <name type="scientific">Panicum virgatum</name>
    <name type="common">Blackwell switchgrass</name>
    <dbReference type="NCBI Taxonomy" id="38727"/>
    <lineage>
        <taxon>Eukaryota</taxon>
        <taxon>Viridiplantae</taxon>
        <taxon>Streptophyta</taxon>
        <taxon>Embryophyta</taxon>
        <taxon>Tracheophyta</taxon>
        <taxon>Spermatophyta</taxon>
        <taxon>Magnoliopsida</taxon>
        <taxon>Liliopsida</taxon>
        <taxon>Poales</taxon>
        <taxon>Poaceae</taxon>
        <taxon>PACMAD clade</taxon>
        <taxon>Panicoideae</taxon>
        <taxon>Panicodae</taxon>
        <taxon>Paniceae</taxon>
        <taxon>Panicinae</taxon>
        <taxon>Panicum</taxon>
        <taxon>Panicum sect. Hiantes</taxon>
    </lineage>
</organism>
<evidence type="ECO:0000256" key="1">
    <source>
        <dbReference type="SAM" id="MobiDB-lite"/>
    </source>
</evidence>
<keyword evidence="3" id="KW-1185">Reference proteome</keyword>
<feature type="compositionally biased region" description="Low complexity" evidence="1">
    <location>
        <begin position="1"/>
        <end position="13"/>
    </location>
</feature>
<name>A0A8T0X9R7_PANVG</name>
<evidence type="ECO:0000313" key="2">
    <source>
        <dbReference type="EMBL" id="KAG2654114.1"/>
    </source>
</evidence>
<accession>A0A8T0X9R7</accession>
<protein>
    <submittedName>
        <fullName evidence="2">Uncharacterized protein</fullName>
    </submittedName>
</protein>
<dbReference type="AlphaFoldDB" id="A0A8T0X9R7"/>
<proteinExistence type="predicted"/>
<dbReference type="EMBL" id="CM029038">
    <property type="protein sequence ID" value="KAG2654114.1"/>
    <property type="molecule type" value="Genomic_DNA"/>
</dbReference>